<dbReference type="InterPro" id="IPR040198">
    <property type="entry name" value="Fido_containing"/>
</dbReference>
<evidence type="ECO:0000313" key="2">
    <source>
        <dbReference type="EMBL" id="ABE52143.1"/>
    </source>
</evidence>
<dbReference type="PANTHER" id="PTHR13504">
    <property type="entry name" value="FIDO DOMAIN-CONTAINING PROTEIN DDB_G0283145"/>
    <property type="match status" value="1"/>
</dbReference>
<sequence length="358" mass="41538">MKFNPDNPYNELPDILPDERYWRLLSIYEQANKANRAMAELKGRLSAIPNPDIFINTLSLQEAKDSSSIENVFTTNDKLFKAFTLDSTADPHTKEVLRYGKALVDGFGVIKSGNTFSVELIELIYRNIKEENDGIRDFPVYIGNDYRRIYTPPCCRDVILDKLNNWISVANSKSDEIDPLIKMAILHYQFEVIHPFKDGNGRAGRVINVLLLSAYDLLDDPILYLSKYINENKNDYYRLLMGVTENNSWEEWILFMLKAIEETSKYTLDKVLTIIELFNDTKEKMQGEVPDIYSFELLETLFTQVYCKYAFLVEKGIASRNTASKYLNRLVEIDILEKEKVGNEFIFKNKGLYDILKK</sequence>
<dbReference type="AlphaFoldDB" id="Q12WN3"/>
<dbReference type="Gene3D" id="1.10.3290.10">
    <property type="entry name" value="Fido-like domain"/>
    <property type="match status" value="1"/>
</dbReference>
<dbReference type="HOGENOM" id="CLU_047250_1_1_2"/>
<proteinExistence type="predicted"/>
<protein>
    <submittedName>
        <fullName evidence="2">Fic domain-containing protein</fullName>
    </submittedName>
</protein>
<evidence type="ECO:0000313" key="3">
    <source>
        <dbReference type="Proteomes" id="UP000001979"/>
    </source>
</evidence>
<reference evidence="3" key="1">
    <citation type="journal article" date="2009" name="ISME J.">
        <title>The genome sequence of the psychrophilic archaeon, Methanococcoides burtonii: the role of genome evolution in cold adaptation.</title>
        <authorList>
            <person name="Allen M.A."/>
            <person name="Lauro F.M."/>
            <person name="Williams T.J."/>
            <person name="Burg D."/>
            <person name="Siddiqui K.S."/>
            <person name="De Francisci D."/>
            <person name="Chong K.W."/>
            <person name="Pilak O."/>
            <person name="Chew H.H."/>
            <person name="De Maere M.Z."/>
            <person name="Ting L."/>
            <person name="Katrib M."/>
            <person name="Ng C."/>
            <person name="Sowers K.R."/>
            <person name="Galperin M.Y."/>
            <person name="Anderson I.J."/>
            <person name="Ivanova N."/>
            <person name="Dalin E."/>
            <person name="Martinez M."/>
            <person name="Lapidus A."/>
            <person name="Hauser L."/>
            <person name="Land M."/>
            <person name="Thomas T."/>
            <person name="Cavicchioli R."/>
        </authorList>
    </citation>
    <scope>NUCLEOTIDE SEQUENCE [LARGE SCALE GENOMIC DNA]</scope>
    <source>
        <strain evidence="3">DSM 6242 / NBRC 107633 / OCM 468 / ACE-M</strain>
    </source>
</reference>
<dbReference type="STRING" id="259564.Mbur_1221"/>
<dbReference type="InterPro" id="IPR003812">
    <property type="entry name" value="Fido"/>
</dbReference>
<dbReference type="Proteomes" id="UP000001979">
    <property type="component" value="Chromosome"/>
</dbReference>
<gene>
    <name evidence="2" type="ordered locus">Mbur_1221</name>
</gene>
<dbReference type="InterPro" id="IPR048770">
    <property type="entry name" value="SoFic-like_C"/>
</dbReference>
<dbReference type="PIRSF" id="PIRSF038925">
    <property type="entry name" value="AMP-prot_trans"/>
    <property type="match status" value="1"/>
</dbReference>
<dbReference type="PANTHER" id="PTHR13504:SF35">
    <property type="entry name" value="PROTEIN ADENYLYLTRANSFERASE SOFIC"/>
    <property type="match status" value="1"/>
</dbReference>
<dbReference type="Pfam" id="PF02661">
    <property type="entry name" value="Fic"/>
    <property type="match status" value="1"/>
</dbReference>
<evidence type="ECO:0000259" key="1">
    <source>
        <dbReference type="PROSITE" id="PS51459"/>
    </source>
</evidence>
<dbReference type="GeneID" id="3998545"/>
<dbReference type="Pfam" id="PF13784">
    <property type="entry name" value="Fic_N"/>
    <property type="match status" value="1"/>
</dbReference>
<dbReference type="InterPro" id="IPR036597">
    <property type="entry name" value="Fido-like_dom_sf"/>
</dbReference>
<keyword evidence="3" id="KW-1185">Reference proteome</keyword>
<dbReference type="Pfam" id="PF21248">
    <property type="entry name" value="SoFic-like_C"/>
    <property type="match status" value="1"/>
</dbReference>
<dbReference type="RefSeq" id="WP_011499289.1">
    <property type="nucleotide sequence ID" value="NC_007955.1"/>
</dbReference>
<dbReference type="EMBL" id="CP000300">
    <property type="protein sequence ID" value="ABE52143.1"/>
    <property type="molecule type" value="Genomic_DNA"/>
</dbReference>
<dbReference type="InterPro" id="IPR025758">
    <property type="entry name" value="Fic/DOC_N"/>
</dbReference>
<dbReference type="OrthoDB" id="350952at2157"/>
<feature type="domain" description="Fido" evidence="1">
    <location>
        <begin position="116"/>
        <end position="258"/>
    </location>
</feature>
<dbReference type="InterPro" id="IPR026287">
    <property type="entry name" value="SoFic-like"/>
</dbReference>
<dbReference type="KEGG" id="mbu:Mbur_1221"/>
<organism evidence="2 3">
    <name type="scientific">Methanococcoides burtonii (strain DSM 6242 / NBRC 107633 / OCM 468 / ACE-M)</name>
    <dbReference type="NCBI Taxonomy" id="259564"/>
    <lineage>
        <taxon>Archaea</taxon>
        <taxon>Methanobacteriati</taxon>
        <taxon>Methanobacteriota</taxon>
        <taxon>Stenosarchaea group</taxon>
        <taxon>Methanomicrobia</taxon>
        <taxon>Methanosarcinales</taxon>
        <taxon>Methanosarcinaceae</taxon>
        <taxon>Methanococcoides</taxon>
    </lineage>
</organism>
<dbReference type="PROSITE" id="PS51459">
    <property type="entry name" value="FIDO"/>
    <property type="match status" value="1"/>
</dbReference>
<name>Q12WN3_METBU</name>
<accession>Q12WN3</accession>
<dbReference type="SUPFAM" id="SSF140931">
    <property type="entry name" value="Fic-like"/>
    <property type="match status" value="1"/>
</dbReference>